<proteinExistence type="predicted"/>
<evidence type="ECO:0000313" key="6">
    <source>
        <dbReference type="EMBL" id="QKK82965.1"/>
    </source>
</evidence>
<protein>
    <recommendedName>
        <fullName evidence="7">Picornavirus capsid domain-containing protein</fullName>
    </recommendedName>
</protein>
<dbReference type="Gene3D" id="2.60.120.20">
    <property type="match status" value="3"/>
</dbReference>
<comment type="subcellular location">
    <subcellularLocation>
        <location evidence="1">Virion</location>
    </subcellularLocation>
</comment>
<evidence type="ECO:0000256" key="3">
    <source>
        <dbReference type="ARBA" id="ARBA00022844"/>
    </source>
</evidence>
<organism evidence="6">
    <name type="scientific">Trichosanthes kirilowii picorna-like virus</name>
    <dbReference type="NCBI Taxonomy" id="2739857"/>
    <lineage>
        <taxon>Viruses</taxon>
        <taxon>Riboviria</taxon>
        <taxon>Orthornavirae</taxon>
        <taxon>Pisuviricota</taxon>
        <taxon>Pisoniviricetes</taxon>
        <taxon>Picornavirales</taxon>
    </lineage>
</organism>
<dbReference type="SUPFAM" id="SSF88633">
    <property type="entry name" value="Positive stranded ssRNA viruses"/>
    <property type="match status" value="3"/>
</dbReference>
<name>A0A6M9BKH7_9VIRU</name>
<keyword evidence="3" id="KW-0946">Virion</keyword>
<evidence type="ECO:0008006" key="7">
    <source>
        <dbReference type="Google" id="ProtNLM"/>
    </source>
</evidence>
<dbReference type="CDD" id="cd00205">
    <property type="entry name" value="rhv_like"/>
    <property type="match status" value="1"/>
</dbReference>
<dbReference type="EMBL" id="MN832462">
    <property type="protein sequence ID" value="QKK82965.1"/>
    <property type="molecule type" value="Genomic_RNA"/>
</dbReference>
<feature type="domain" description="Picornavirus capsid" evidence="4">
    <location>
        <begin position="57"/>
        <end position="176"/>
    </location>
</feature>
<feature type="domain" description="Dicistrovirus capsid-polyprotein C-terminal" evidence="5">
    <location>
        <begin position="611"/>
        <end position="798"/>
    </location>
</feature>
<evidence type="ECO:0000256" key="1">
    <source>
        <dbReference type="ARBA" id="ARBA00004328"/>
    </source>
</evidence>
<dbReference type="InterPro" id="IPR014872">
    <property type="entry name" value="Dicistrovirus_capsid-polyPr_C"/>
</dbReference>
<dbReference type="Pfam" id="PF08762">
    <property type="entry name" value="CRPV_capsid"/>
    <property type="match status" value="1"/>
</dbReference>
<dbReference type="Pfam" id="PF00073">
    <property type="entry name" value="Rhv"/>
    <property type="match status" value="1"/>
</dbReference>
<accession>A0A6M9BKH7</accession>
<dbReference type="GO" id="GO:0005198">
    <property type="term" value="F:structural molecule activity"/>
    <property type="evidence" value="ECO:0007669"/>
    <property type="project" value="InterPro"/>
</dbReference>
<reference evidence="6" key="1">
    <citation type="submission" date="2019-12" db="EMBL/GenBank/DDBJ databases">
        <title>Viral genomes from plants on the riverside of the ancient canal in Zhenjiang city, China.</title>
        <authorList>
            <person name="Lu X."/>
            <person name="Yang X.S."/>
            <person name="Zhang W."/>
        </authorList>
    </citation>
    <scope>NUCLEOTIDE SEQUENCE</scope>
    <source>
        <strain evidence="6">Pt111-pic-5</strain>
    </source>
</reference>
<dbReference type="GO" id="GO:0019028">
    <property type="term" value="C:viral capsid"/>
    <property type="evidence" value="ECO:0007669"/>
    <property type="project" value="UniProtKB-KW"/>
</dbReference>
<dbReference type="InterPro" id="IPR033703">
    <property type="entry name" value="Rhv-like"/>
</dbReference>
<dbReference type="InterPro" id="IPR029053">
    <property type="entry name" value="Viral_coat"/>
</dbReference>
<dbReference type="InterPro" id="IPR001676">
    <property type="entry name" value="Picornavirus_capsid"/>
</dbReference>
<keyword evidence="2" id="KW-0167">Capsid protein</keyword>
<evidence type="ECO:0000259" key="5">
    <source>
        <dbReference type="Pfam" id="PF08762"/>
    </source>
</evidence>
<sequence length="854" mass="94998">MDLNKLKISSRVNTTTATGVSTEYTGFGSSAVLTNKNACNTAGEEQISVEDALSKELVVSTFTWTNAGLTYTPLQIPTDLLTLNNDGLLYQMGYSYFRFFRSGYRIQITLTGSKFSQGRLLAYYVPNENARPATNEQKSLYSITMYPHVELDAKVENVGVINTPFTHYMNASITVPNLTEMNNWNVGTLHIVVLDMLQVAEGGPSSLTGTVSISSIDPRLYGTVGKNNFFFPATHPSGLSNLELKKLKTRGFNVVKAKSQSFLENMAATALNGVAPTAMQTISGFFKRNFDRPMAAAEPMIMTDKSQHDLAYGKGPNYGGRLALDPLSYTAQNRKLETGNVMDLRYLLTQEPTLHSTFTWSSSADFGTLLWKVPVTPMHNDFSLFEGGNGAVFNCDRMAICAAGYQYWNGDIDYTFKVIANGFMAGQIMIVWVPGLYDPNVTLEQAQSSYQYKIDMTNLSTTEHTVTIPYQACTEVLENMADWKTVTINYTGTAMLNIPKDPQVFNNGTLCVFVTQQLVTNPNLSPNLAINVWRKGSTGKDGGNPFRLFVPREVPYITCFGNTLTTPSNEITVVSAKTQSANEDVEGDEQPPVKLVDAACVSPMGANYFNEEFMDLKTVMRRTSTFAYSTSGTIEATTEASDKFLWFAHPVRPQFANLCSLAKIPTKPAESIFPTWIGWYSLLYQYWRGSMVYDYKVNFINSQGNFPGDPSFLRVTQVPGRVEYDWPGWRFGHPNFSSTTSEILEKPFKAAQALASGGVHFDKNGHARVEIPYYSKFERLFTQSTNPSNKDDPNGFQKSISLTDSIGMVYITGSYQIDGTLTFYPRVTLEINQAIGDDFEFQYPKAVPCFIVEW</sequence>
<evidence type="ECO:0000256" key="2">
    <source>
        <dbReference type="ARBA" id="ARBA00022561"/>
    </source>
</evidence>
<evidence type="ECO:0000259" key="4">
    <source>
        <dbReference type="Pfam" id="PF00073"/>
    </source>
</evidence>